<protein>
    <submittedName>
        <fullName evidence="1">Uncharacterized protein</fullName>
    </submittedName>
</protein>
<dbReference type="AlphaFoldDB" id="A0A7X5TP56"/>
<sequence>MTTFTNDKPTFRERVFALAGHSTYREPTGGGTTHLRAIPADHMIAAALSFGRRSVRNSSGVFVPDANDVGPDIAIDMATGIAGHYGRVCAALGRALSADRSALVRRNRQHIGHVAMAAYSVVLGRACPPCPDGVTDEDWGDLVAAGALVLERLAEDALSLAARRARRVA</sequence>
<dbReference type="RefSeq" id="WP_166698077.1">
    <property type="nucleotide sequence ID" value="NZ_JAAQTL010000001.1"/>
</dbReference>
<comment type="caution">
    <text evidence="1">The sequence shown here is derived from an EMBL/GenBank/DDBJ whole genome shotgun (WGS) entry which is preliminary data.</text>
</comment>
<dbReference type="Proteomes" id="UP000518878">
    <property type="component" value="Unassembled WGS sequence"/>
</dbReference>
<gene>
    <name evidence="1" type="ORF">HBF32_02635</name>
</gene>
<evidence type="ECO:0000313" key="1">
    <source>
        <dbReference type="EMBL" id="NID14359.1"/>
    </source>
</evidence>
<dbReference type="EMBL" id="JAAQTL010000001">
    <property type="protein sequence ID" value="NID14359.1"/>
    <property type="molecule type" value="Genomic_DNA"/>
</dbReference>
<proteinExistence type="predicted"/>
<name>A0A7X5TP56_9GAMM</name>
<accession>A0A7X5TP56</accession>
<evidence type="ECO:0000313" key="2">
    <source>
        <dbReference type="Proteomes" id="UP000518878"/>
    </source>
</evidence>
<organism evidence="1 2">
    <name type="scientific">Luteibacter yeojuensis</name>
    <dbReference type="NCBI Taxonomy" id="345309"/>
    <lineage>
        <taxon>Bacteria</taxon>
        <taxon>Pseudomonadati</taxon>
        <taxon>Pseudomonadota</taxon>
        <taxon>Gammaproteobacteria</taxon>
        <taxon>Lysobacterales</taxon>
        <taxon>Rhodanobacteraceae</taxon>
        <taxon>Luteibacter</taxon>
    </lineage>
</organism>
<keyword evidence="2" id="KW-1185">Reference proteome</keyword>
<reference evidence="1 2" key="1">
    <citation type="journal article" date="2006" name="Int. J. Syst. Evol. Microbiol.">
        <title>Dyella yeojuensis sp. nov., isolated from greenhouse soil in Korea.</title>
        <authorList>
            <person name="Kim B.Y."/>
            <person name="Weon H.Y."/>
            <person name="Lee K.H."/>
            <person name="Seok S.J."/>
            <person name="Kwon S.W."/>
            <person name="Go S.J."/>
            <person name="Stackebrandt E."/>
        </authorList>
    </citation>
    <scope>NUCLEOTIDE SEQUENCE [LARGE SCALE GENOMIC DNA]</scope>
    <source>
        <strain evidence="1 2">DSM 17673</strain>
    </source>
</reference>